<dbReference type="RefSeq" id="WP_133154103.1">
    <property type="nucleotide sequence ID" value="NZ_MCYW01000123.1"/>
</dbReference>
<organism evidence="1 2">
    <name type="scientific">Vibrio kanaloae</name>
    <dbReference type="NCBI Taxonomy" id="170673"/>
    <lineage>
        <taxon>Bacteria</taxon>
        <taxon>Pseudomonadati</taxon>
        <taxon>Pseudomonadota</taxon>
        <taxon>Gammaproteobacteria</taxon>
        <taxon>Vibrionales</taxon>
        <taxon>Vibrionaceae</taxon>
        <taxon>Vibrio</taxon>
    </lineage>
</organism>
<dbReference type="AlphaFoldDB" id="A0A4U1ZPB5"/>
<reference evidence="1 2" key="1">
    <citation type="submission" date="2019-04" db="EMBL/GenBank/DDBJ databases">
        <title>A reverse ecology approach based on a biological definition of microbial populations.</title>
        <authorList>
            <person name="Arevalo P."/>
            <person name="Vaninsberghe D."/>
            <person name="Elsherbini J."/>
            <person name="Gore J."/>
            <person name="Polz M."/>
        </authorList>
    </citation>
    <scope>NUCLEOTIDE SEQUENCE [LARGE SCALE GENOMIC DNA]</scope>
    <source>
        <strain evidence="1 2">10N.261.46.F4</strain>
    </source>
</reference>
<name>A0A4U1ZPB5_9VIBR</name>
<evidence type="ECO:0000313" key="2">
    <source>
        <dbReference type="Proteomes" id="UP000307574"/>
    </source>
</evidence>
<accession>A0A4U1ZPB5</accession>
<protein>
    <submittedName>
        <fullName evidence="1">Uncharacterized protein</fullName>
    </submittedName>
</protein>
<evidence type="ECO:0000313" key="1">
    <source>
        <dbReference type="EMBL" id="TKF36985.1"/>
    </source>
</evidence>
<dbReference type="Proteomes" id="UP000307574">
    <property type="component" value="Unassembled WGS sequence"/>
</dbReference>
<sequence length="202" mass="22537">MGRSGYSLGGGIMAIRGTREWDKAQTQKKFLEAIERLISGNVKHKKELKTLKVNDSNVCKEAGLKNGALKHYPRLQKFIKIKAKFPDAIWTDDGDFQYVDGKTISLDTVVDTLNKSSKSRASDKQKKNELAEINKLHVDAVNNALENQIAVTEPFVAALMEALPDAKKAELIEKYEKVLHKRDYGGDVIHAIFGKNKLKAGK</sequence>
<proteinExistence type="predicted"/>
<gene>
    <name evidence="1" type="ORF">FCV50_01285</name>
</gene>
<comment type="caution">
    <text evidence="1">The sequence shown here is derived from an EMBL/GenBank/DDBJ whole genome shotgun (WGS) entry which is preliminary data.</text>
</comment>
<dbReference type="EMBL" id="SYUV01000003">
    <property type="protein sequence ID" value="TKF36985.1"/>
    <property type="molecule type" value="Genomic_DNA"/>
</dbReference>